<dbReference type="PANTHER" id="PTHR11635">
    <property type="entry name" value="CAMP-DEPENDENT PROTEIN KINASE REGULATORY CHAIN"/>
    <property type="match status" value="1"/>
</dbReference>
<reference evidence="4 5" key="1">
    <citation type="journal article" date="2015" name="Sci. Rep.">
        <title>Genome of the facultative scuticociliatosis pathogen Pseudocohnilembus persalinus provides insight into its virulence through horizontal gene transfer.</title>
        <authorList>
            <person name="Xiong J."/>
            <person name="Wang G."/>
            <person name="Cheng J."/>
            <person name="Tian M."/>
            <person name="Pan X."/>
            <person name="Warren A."/>
            <person name="Jiang C."/>
            <person name="Yuan D."/>
            <person name="Miao W."/>
        </authorList>
    </citation>
    <scope>NUCLEOTIDE SEQUENCE [LARGE SCALE GENOMIC DNA]</scope>
    <source>
        <strain evidence="4">36N120E</strain>
    </source>
</reference>
<proteinExistence type="predicted"/>
<accession>A0A0V0R5Z3</accession>
<sequence>MAQKEINYDRIRELTNIPPQKKTDNIIQELYKEIRQIPFFERYHNLGYQKIMRKSLKNFKLLTFKNLTTIFEAKEQDMLKNRYEIQGLDQERLEKFKRLVYSFNQQKEQLEKQYQSYQETREIAQLLHLNDLPIVNTPKSSQATQGFEQYDQEAVTPSQFMKMKKKKEKEPDQKKMKKMQKINSMRPSLEFDSTPIGFEETRQSLSKQSRFAQLYKQIQGEEDTDQKRNSLQSNSEFSQEKKEISQKLVLQYDQDDEIVDNQNEQIRLHYQNIEEILLKYQQVAYIKEGESFGEIALLFDKIRAGTCITLEDSEIMALDKQSFQTTLKQKELQKMHDKMSFIYNHPLFSDIDRVACCMIYSNSSEQKCHKNQFIFNEGDEANQVILIKSGEFLIEKNFEEGNFIKNDKKKSQTKNKYSKPRSFRVCFLSDGQLVGEENYIYKELLRQYSLKCESQEGTINLLALKIDIYLNNQV</sequence>
<dbReference type="Gene3D" id="2.60.120.10">
    <property type="entry name" value="Jelly Rolls"/>
    <property type="match status" value="2"/>
</dbReference>
<dbReference type="OrthoDB" id="2021138at2759"/>
<dbReference type="InterPro" id="IPR050503">
    <property type="entry name" value="cAMP-dep_PK_reg_su-like"/>
</dbReference>
<dbReference type="InterPro" id="IPR018490">
    <property type="entry name" value="cNMP-bd_dom_sf"/>
</dbReference>
<dbReference type="GO" id="GO:0030552">
    <property type="term" value="F:cAMP binding"/>
    <property type="evidence" value="ECO:0007669"/>
    <property type="project" value="TreeGrafter"/>
</dbReference>
<dbReference type="Pfam" id="PF00027">
    <property type="entry name" value="cNMP_binding"/>
    <property type="match status" value="1"/>
</dbReference>
<feature type="region of interest" description="Disordered" evidence="2">
    <location>
        <begin position="160"/>
        <end position="181"/>
    </location>
</feature>
<evidence type="ECO:0000313" key="5">
    <source>
        <dbReference type="Proteomes" id="UP000054937"/>
    </source>
</evidence>
<dbReference type="InParanoid" id="A0A0V0R5Z3"/>
<keyword evidence="5" id="KW-1185">Reference proteome</keyword>
<dbReference type="SUPFAM" id="SSF51206">
    <property type="entry name" value="cAMP-binding domain-like"/>
    <property type="match status" value="2"/>
</dbReference>
<evidence type="ECO:0000256" key="2">
    <source>
        <dbReference type="SAM" id="MobiDB-lite"/>
    </source>
</evidence>
<dbReference type="Proteomes" id="UP000054937">
    <property type="component" value="Unassembled WGS sequence"/>
</dbReference>
<dbReference type="PROSITE" id="PS50042">
    <property type="entry name" value="CNMP_BINDING_3"/>
    <property type="match status" value="2"/>
</dbReference>
<evidence type="ECO:0000313" key="4">
    <source>
        <dbReference type="EMBL" id="KRX09921.1"/>
    </source>
</evidence>
<comment type="caution">
    <text evidence="4">The sequence shown here is derived from an EMBL/GenBank/DDBJ whole genome shotgun (WGS) entry which is preliminary data.</text>
</comment>
<evidence type="ECO:0000256" key="1">
    <source>
        <dbReference type="SAM" id="Coils"/>
    </source>
</evidence>
<evidence type="ECO:0000259" key="3">
    <source>
        <dbReference type="PROSITE" id="PS50042"/>
    </source>
</evidence>
<dbReference type="InterPro" id="IPR014710">
    <property type="entry name" value="RmlC-like_jellyroll"/>
</dbReference>
<dbReference type="GO" id="GO:0005829">
    <property type="term" value="C:cytosol"/>
    <property type="evidence" value="ECO:0007669"/>
    <property type="project" value="TreeGrafter"/>
</dbReference>
<feature type="domain" description="Cyclic nucleotide-binding" evidence="3">
    <location>
        <begin position="347"/>
        <end position="454"/>
    </location>
</feature>
<feature type="coiled-coil region" evidence="1">
    <location>
        <begin position="93"/>
        <end position="127"/>
    </location>
</feature>
<dbReference type="GO" id="GO:0005952">
    <property type="term" value="C:cAMP-dependent protein kinase complex"/>
    <property type="evidence" value="ECO:0007669"/>
    <property type="project" value="InterPro"/>
</dbReference>
<dbReference type="CDD" id="cd00038">
    <property type="entry name" value="CAP_ED"/>
    <property type="match status" value="1"/>
</dbReference>
<dbReference type="PANTHER" id="PTHR11635:SF152">
    <property type="entry name" value="CAMP-DEPENDENT PROTEIN KINASE TYPE I REGULATORY SUBUNIT-RELATED"/>
    <property type="match status" value="1"/>
</dbReference>
<organism evidence="4 5">
    <name type="scientific">Pseudocohnilembus persalinus</name>
    <name type="common">Ciliate</name>
    <dbReference type="NCBI Taxonomy" id="266149"/>
    <lineage>
        <taxon>Eukaryota</taxon>
        <taxon>Sar</taxon>
        <taxon>Alveolata</taxon>
        <taxon>Ciliophora</taxon>
        <taxon>Intramacronucleata</taxon>
        <taxon>Oligohymenophorea</taxon>
        <taxon>Scuticociliatia</taxon>
        <taxon>Philasterida</taxon>
        <taxon>Pseudocohnilembidae</taxon>
        <taxon>Pseudocohnilembus</taxon>
    </lineage>
</organism>
<feature type="domain" description="Cyclic nucleotide-binding" evidence="3">
    <location>
        <begin position="283"/>
        <end position="327"/>
    </location>
</feature>
<dbReference type="InterPro" id="IPR000595">
    <property type="entry name" value="cNMP-bd_dom"/>
</dbReference>
<dbReference type="AlphaFoldDB" id="A0A0V0R5Z3"/>
<gene>
    <name evidence="4" type="ORF">PPERSA_05313</name>
</gene>
<protein>
    <submittedName>
        <fullName evidence="4">Cyclic nucleotide-binding protein</fullName>
    </submittedName>
</protein>
<dbReference type="GO" id="GO:0004862">
    <property type="term" value="F:cAMP-dependent protein kinase inhibitor activity"/>
    <property type="evidence" value="ECO:0007669"/>
    <property type="project" value="TreeGrafter"/>
</dbReference>
<dbReference type="GO" id="GO:0034236">
    <property type="term" value="F:protein kinase A catalytic subunit binding"/>
    <property type="evidence" value="ECO:0007669"/>
    <property type="project" value="TreeGrafter"/>
</dbReference>
<dbReference type="EMBL" id="LDAU01000042">
    <property type="protein sequence ID" value="KRX09921.1"/>
    <property type="molecule type" value="Genomic_DNA"/>
</dbReference>
<name>A0A0V0R5Z3_PSEPJ</name>
<keyword evidence="1" id="KW-0175">Coiled coil</keyword>